<organism evidence="9 10">
    <name type="scientific">Chytriomyces confervae</name>
    <dbReference type="NCBI Taxonomy" id="246404"/>
    <lineage>
        <taxon>Eukaryota</taxon>
        <taxon>Fungi</taxon>
        <taxon>Fungi incertae sedis</taxon>
        <taxon>Chytridiomycota</taxon>
        <taxon>Chytridiomycota incertae sedis</taxon>
        <taxon>Chytridiomycetes</taxon>
        <taxon>Chytridiales</taxon>
        <taxon>Chytriomycetaceae</taxon>
        <taxon>Chytriomyces</taxon>
    </lineage>
</organism>
<keyword evidence="5" id="KW-0449">Lipoprotein</keyword>
<feature type="transmembrane region" description="Helical" evidence="7">
    <location>
        <begin position="204"/>
        <end position="225"/>
    </location>
</feature>
<dbReference type="Pfam" id="PF10269">
    <property type="entry name" value="Tmemb_185A"/>
    <property type="match status" value="1"/>
</dbReference>
<dbReference type="STRING" id="246404.A0A507FPG7"/>
<dbReference type="SMART" id="SM00271">
    <property type="entry name" value="DnaJ"/>
    <property type="match status" value="1"/>
</dbReference>
<dbReference type="EMBL" id="QEAP01000025">
    <property type="protein sequence ID" value="TPX77226.1"/>
    <property type="molecule type" value="Genomic_DNA"/>
</dbReference>
<keyword evidence="7" id="KW-0812">Transmembrane</keyword>
<reference evidence="9 10" key="1">
    <citation type="journal article" date="2019" name="Sci. Rep.">
        <title>Comparative genomics of chytrid fungi reveal insights into the obligate biotrophic and pathogenic lifestyle of Synchytrium endobioticum.</title>
        <authorList>
            <person name="van de Vossenberg B.T.L.H."/>
            <person name="Warris S."/>
            <person name="Nguyen H.D.T."/>
            <person name="van Gent-Pelzer M.P.E."/>
            <person name="Joly D.L."/>
            <person name="van de Geest H.C."/>
            <person name="Bonants P.J.M."/>
            <person name="Smith D.S."/>
            <person name="Levesque C.A."/>
            <person name="van der Lee T.A.J."/>
        </authorList>
    </citation>
    <scope>NUCLEOTIDE SEQUENCE [LARGE SCALE GENOMIC DNA]</scope>
    <source>
        <strain evidence="9 10">CBS 675.73</strain>
    </source>
</reference>
<dbReference type="InterPro" id="IPR036869">
    <property type="entry name" value="J_dom_sf"/>
</dbReference>
<comment type="subcellular location">
    <subcellularLocation>
        <location evidence="1">Membrane</location>
        <topology evidence="1">Lipid-anchor</topology>
    </subcellularLocation>
</comment>
<proteinExistence type="predicted"/>
<feature type="region of interest" description="Disordered" evidence="6">
    <location>
        <begin position="435"/>
        <end position="485"/>
    </location>
</feature>
<name>A0A507FPG7_9FUNG</name>
<dbReference type="Gene3D" id="1.10.287.110">
    <property type="entry name" value="DnaJ domain"/>
    <property type="match status" value="1"/>
</dbReference>
<evidence type="ECO:0000256" key="6">
    <source>
        <dbReference type="SAM" id="MobiDB-lite"/>
    </source>
</evidence>
<dbReference type="Proteomes" id="UP000320333">
    <property type="component" value="Unassembled WGS sequence"/>
</dbReference>
<feature type="transmembrane region" description="Helical" evidence="7">
    <location>
        <begin position="237"/>
        <end position="256"/>
    </location>
</feature>
<evidence type="ECO:0000313" key="10">
    <source>
        <dbReference type="Proteomes" id="UP000320333"/>
    </source>
</evidence>
<keyword evidence="10" id="KW-1185">Reference proteome</keyword>
<dbReference type="PANTHER" id="PTHR44027:SF7">
    <property type="entry name" value="DNAJ HOMOLOG SUBFAMILY C MEMBER 5 HOMOLOG"/>
    <property type="match status" value="1"/>
</dbReference>
<evidence type="ECO:0000313" key="9">
    <source>
        <dbReference type="EMBL" id="TPX77226.1"/>
    </source>
</evidence>
<evidence type="ECO:0000256" key="3">
    <source>
        <dbReference type="ARBA" id="ARBA00023139"/>
    </source>
</evidence>
<evidence type="ECO:0000259" key="8">
    <source>
        <dbReference type="PROSITE" id="PS50076"/>
    </source>
</evidence>
<evidence type="ECO:0000256" key="4">
    <source>
        <dbReference type="ARBA" id="ARBA00023186"/>
    </source>
</evidence>
<evidence type="ECO:0000256" key="7">
    <source>
        <dbReference type="SAM" id="Phobius"/>
    </source>
</evidence>
<keyword evidence="7" id="KW-1133">Transmembrane helix</keyword>
<dbReference type="InterPro" id="IPR019396">
    <property type="entry name" value="TM_Fragile-X-F-assoc"/>
</dbReference>
<feature type="region of interest" description="Disordered" evidence="6">
    <location>
        <begin position="1"/>
        <end position="22"/>
    </location>
</feature>
<dbReference type="InterPro" id="IPR051434">
    <property type="entry name" value="DnaJ_C_subfamily_member5"/>
</dbReference>
<dbReference type="GO" id="GO:0016020">
    <property type="term" value="C:membrane"/>
    <property type="evidence" value="ECO:0007669"/>
    <property type="project" value="UniProtKB-SubCell"/>
</dbReference>
<feature type="domain" description="J" evidence="8">
    <location>
        <begin position="24"/>
        <end position="104"/>
    </location>
</feature>
<feature type="transmembrane region" description="Helical" evidence="7">
    <location>
        <begin position="160"/>
        <end position="183"/>
    </location>
</feature>
<feature type="transmembrane region" description="Helical" evidence="7">
    <location>
        <begin position="360"/>
        <end position="383"/>
    </location>
</feature>
<feature type="transmembrane region" description="Helical" evidence="7">
    <location>
        <begin position="329"/>
        <end position="348"/>
    </location>
</feature>
<dbReference type="InterPro" id="IPR001623">
    <property type="entry name" value="DnaJ_domain"/>
</dbReference>
<evidence type="ECO:0000256" key="5">
    <source>
        <dbReference type="ARBA" id="ARBA00023288"/>
    </source>
</evidence>
<evidence type="ECO:0000256" key="2">
    <source>
        <dbReference type="ARBA" id="ARBA00023136"/>
    </source>
</evidence>
<dbReference type="PRINTS" id="PR00625">
    <property type="entry name" value="JDOMAIN"/>
</dbReference>
<sequence>MSQPGPSGASVWTEDTPAPQPQQSYYEIIGIERDADADQIRRAYRKQALKCHPDKRGDDPVAAEQFQRLSKATELNPSTNTPFSPPGTTTIADEKKRQVYDKYGANGVEMMDKMPFLDVSVILAMKNFFFAITFVSAILLLFPVFVSMKIDGKIGWTWPIVFIPSFIVLGIVLIGALLAPVSGDSEDEDRSDKKASLLSRVLRKLYNIAYVACLTVFDVLISLRLESIISVNWGTVFVPWYLMEISHFASGVYSVFMRIREGVYEAVPENLDEEEQNPDAAKRAYTMREILVILYLEFHFLVFRVVQAVMFVSKLDSDSMSWQVTFTPLYILIIVNLIAMLISFVALSTRLPSPAEKRSACIIFMVVFVILATIVSVFTYLLVRKISVNDGYPPASVVLIPVFFIFALLLCCCGCFLPCVLGAGLASMEDMENEGAGGQQAAGQPQQQGSLVPLGRRINYGTSGGKADGKKRMAEDPSSSTLTNN</sequence>
<keyword evidence="3" id="KW-0564">Palmitate</keyword>
<feature type="transmembrane region" description="Helical" evidence="7">
    <location>
        <begin position="290"/>
        <end position="309"/>
    </location>
</feature>
<accession>A0A507FPG7</accession>
<dbReference type="PANTHER" id="PTHR44027">
    <property type="entry name" value="DNAJ HOMOLOG SUBFAMILY C MEMBER 5 HOMOLOG"/>
    <property type="match status" value="1"/>
</dbReference>
<feature type="transmembrane region" description="Helical" evidence="7">
    <location>
        <begin position="128"/>
        <end position="148"/>
    </location>
</feature>
<evidence type="ECO:0000256" key="1">
    <source>
        <dbReference type="ARBA" id="ARBA00004635"/>
    </source>
</evidence>
<dbReference type="AlphaFoldDB" id="A0A507FPG7"/>
<keyword evidence="4" id="KW-0143">Chaperone</keyword>
<dbReference type="Pfam" id="PF00226">
    <property type="entry name" value="DnaJ"/>
    <property type="match status" value="1"/>
</dbReference>
<comment type="caution">
    <text evidence="9">The sequence shown here is derived from an EMBL/GenBank/DDBJ whole genome shotgun (WGS) entry which is preliminary data.</text>
</comment>
<keyword evidence="2 7" id="KW-0472">Membrane</keyword>
<gene>
    <name evidence="9" type="ORF">CcCBS67573_g01474</name>
</gene>
<dbReference type="OrthoDB" id="10250354at2759"/>
<dbReference type="SUPFAM" id="SSF46565">
    <property type="entry name" value="Chaperone J-domain"/>
    <property type="match status" value="1"/>
</dbReference>
<dbReference type="PROSITE" id="PS50076">
    <property type="entry name" value="DNAJ_2"/>
    <property type="match status" value="1"/>
</dbReference>
<protein>
    <recommendedName>
        <fullName evidence="8">J domain-containing protein</fullName>
    </recommendedName>
</protein>
<dbReference type="GO" id="GO:0005737">
    <property type="term" value="C:cytoplasm"/>
    <property type="evidence" value="ECO:0007669"/>
    <property type="project" value="UniProtKB-ARBA"/>
</dbReference>
<dbReference type="CDD" id="cd06257">
    <property type="entry name" value="DnaJ"/>
    <property type="match status" value="1"/>
</dbReference>
<feature type="transmembrane region" description="Helical" evidence="7">
    <location>
        <begin position="395"/>
        <end position="421"/>
    </location>
</feature>